<feature type="region of interest" description="Disordered" evidence="1">
    <location>
        <begin position="296"/>
        <end position="353"/>
    </location>
</feature>
<feature type="compositionally biased region" description="Acidic residues" evidence="1">
    <location>
        <begin position="120"/>
        <end position="129"/>
    </location>
</feature>
<feature type="region of interest" description="Disordered" evidence="1">
    <location>
        <begin position="367"/>
        <end position="446"/>
    </location>
</feature>
<reference evidence="2" key="1">
    <citation type="submission" date="2021-07" db="EMBL/GenBank/DDBJ databases">
        <title>Draft genome of Mortierella alpina, strain LL118, isolated from an aspen leaf litter sample.</title>
        <authorList>
            <person name="Yang S."/>
            <person name="Vinatzer B.A."/>
        </authorList>
    </citation>
    <scope>NUCLEOTIDE SEQUENCE</scope>
    <source>
        <strain evidence="2">LL118</strain>
    </source>
</reference>
<sequence>MTLPLRAPTPEDLIPAADPPTQLRIPQQDSRQRPMARGNGSVFGPADSTDDPPQQPTAVSSSRQTSSVAPRMELKDQSWGFEFDVEAMAQSGPRQGYTSDEPQEFDSKSTKEDNWFADNDPSELQDDVDIAPTGWDEGEVPPEWSRHHQWYSTVEETINLDMMRDKKGRPGNQGRADDVWEVGKSLQWTAEEDNAVAANEDELVLDELTRYWASPNVIDVIRPKRPQEAFAEKPSVRSESDSWGTPQPVMAYNGEGYTSDVLIEQSNRKFWTMRNGEWFLLNESIDTTITHQQQERVVSWTSADSEEKPDPADYDSWDDTDSYYDPTDDDRDDPYGSGSDPNPHHSLTQDPFDFDYAGFVGEDEWRKPIAVRTSSSVSPKSDPVWSMDSADSSQSPQESPSPSLEPIMPDIMPDFSTAKPCDNVVLSDRSESAAPTHIEAAQPSSDSTLIDLLADPEEDGPDGSVQRNCVTMEPSLLDFTIAADGEASSWDVFAESPPDTEAATFTLPNTGSLLIDTDVDDVPSCSAGTPSIASHISVASSKVDDLIAIDSTSSVPTTPKPVIAVSVPNLLEENVEEVFSSALPGIGMTFSPAPTLSSTPTLSPTLPQTTVSSTSFDALSELSSPHEWLNQMAKRNLQQFEESRADHRQQWNALMAKQEEDSRKFHDFIQKATDKPSMAGTSRAKAARTKDPISIAVVVETKDFGKQEMRVTNQDDLKESVEKFCAQYNMHSYEMALWVTVASALKQRKKKLWAERKLAEGALA</sequence>
<feature type="compositionally biased region" description="Basic and acidic residues" evidence="1">
    <location>
        <begin position="105"/>
        <end position="114"/>
    </location>
</feature>
<dbReference type="AlphaFoldDB" id="A0A9P8A5C5"/>
<protein>
    <submittedName>
        <fullName evidence="2">Uncharacterized protein</fullName>
    </submittedName>
</protein>
<dbReference type="EMBL" id="JAIFTL010000119">
    <property type="protein sequence ID" value="KAG9323026.1"/>
    <property type="molecule type" value="Genomic_DNA"/>
</dbReference>
<feature type="compositionally biased region" description="Low complexity" evidence="1">
    <location>
        <begin position="392"/>
        <end position="406"/>
    </location>
</feature>
<feature type="compositionally biased region" description="Polar residues" evidence="1">
    <location>
        <begin position="56"/>
        <end position="68"/>
    </location>
</feature>
<gene>
    <name evidence="2" type="ORF">KVV02_008094</name>
</gene>
<name>A0A9P8A5C5_MORAP</name>
<dbReference type="Proteomes" id="UP000717515">
    <property type="component" value="Unassembled WGS sequence"/>
</dbReference>
<accession>A0A9P8A5C5</accession>
<comment type="caution">
    <text evidence="2">The sequence shown here is derived from an EMBL/GenBank/DDBJ whole genome shotgun (WGS) entry which is preliminary data.</text>
</comment>
<proteinExistence type="predicted"/>
<evidence type="ECO:0000313" key="2">
    <source>
        <dbReference type="EMBL" id="KAG9323026.1"/>
    </source>
</evidence>
<feature type="compositionally biased region" description="Acidic residues" evidence="1">
    <location>
        <begin position="312"/>
        <end position="332"/>
    </location>
</feature>
<evidence type="ECO:0000313" key="3">
    <source>
        <dbReference type="Proteomes" id="UP000717515"/>
    </source>
</evidence>
<feature type="region of interest" description="Disordered" evidence="1">
    <location>
        <begin position="1"/>
        <end position="147"/>
    </location>
</feature>
<evidence type="ECO:0000256" key="1">
    <source>
        <dbReference type="SAM" id="MobiDB-lite"/>
    </source>
</evidence>
<organism evidence="2 3">
    <name type="scientific">Mortierella alpina</name>
    <name type="common">Oleaginous fungus</name>
    <name type="synonym">Mortierella renispora</name>
    <dbReference type="NCBI Taxonomy" id="64518"/>
    <lineage>
        <taxon>Eukaryota</taxon>
        <taxon>Fungi</taxon>
        <taxon>Fungi incertae sedis</taxon>
        <taxon>Mucoromycota</taxon>
        <taxon>Mortierellomycotina</taxon>
        <taxon>Mortierellomycetes</taxon>
        <taxon>Mortierellales</taxon>
        <taxon>Mortierellaceae</taxon>
        <taxon>Mortierella</taxon>
    </lineage>
</organism>